<dbReference type="Gene3D" id="3.30.70.2520">
    <property type="match status" value="1"/>
</dbReference>
<sequence length="153" mass="17475">MPGPWHARLPHFRLEFTPSAGAEIQAEYLLPRTDVPAAIATLQPLADDITRLLHVSELRTMRADDLWLSPAYGRDTVGIHFTWKDRPDELYAFLPTLEAALPNSARPHWGKMTTLPPEEITARHERWPDFARLAGSLDPERRFVGQYLERLGL</sequence>
<dbReference type="STRING" id="399497.BW733_00410"/>
<accession>A0A1Q2CTU5</accession>
<dbReference type="GO" id="GO:0003885">
    <property type="term" value="F:D-arabinono-1,4-lactone oxidase activity"/>
    <property type="evidence" value="ECO:0007669"/>
    <property type="project" value="InterPro"/>
</dbReference>
<keyword evidence="1" id="KW-0560">Oxidoreductase</keyword>
<dbReference type="KEGG" id="tfa:BW733_00410"/>
<name>A0A1Q2CTU5_9ACTN</name>
<dbReference type="GO" id="GO:0080049">
    <property type="term" value="F:L-gulono-1,4-lactone dehydrogenase activity"/>
    <property type="evidence" value="ECO:0007669"/>
    <property type="project" value="TreeGrafter"/>
</dbReference>
<evidence type="ECO:0000259" key="2">
    <source>
        <dbReference type="Pfam" id="PF04030"/>
    </source>
</evidence>
<dbReference type="InterPro" id="IPR016171">
    <property type="entry name" value="Vanillyl_alc_oxidase_C-sub2"/>
</dbReference>
<dbReference type="InterPro" id="IPR010031">
    <property type="entry name" value="FAD_lactone_oxidase-like"/>
</dbReference>
<dbReference type="AlphaFoldDB" id="A0A1Q2CTU5"/>
<gene>
    <name evidence="3" type="ORF">BW733_00410</name>
</gene>
<feature type="domain" description="D-arabinono-1,4-lactone oxidase C-terminal" evidence="2">
    <location>
        <begin position="25"/>
        <end position="150"/>
    </location>
</feature>
<dbReference type="PANTHER" id="PTHR43762:SF1">
    <property type="entry name" value="D-ARABINONO-1,4-LACTONE OXIDASE"/>
    <property type="match status" value="1"/>
</dbReference>
<protein>
    <recommendedName>
        <fullName evidence="2">D-arabinono-1,4-lactone oxidase C-terminal domain-containing protein</fullName>
    </recommendedName>
</protein>
<dbReference type="Pfam" id="PF04030">
    <property type="entry name" value="ALO"/>
    <property type="match status" value="1"/>
</dbReference>
<dbReference type="PANTHER" id="PTHR43762">
    <property type="entry name" value="L-GULONOLACTONE OXIDASE"/>
    <property type="match status" value="1"/>
</dbReference>
<evidence type="ECO:0000313" key="4">
    <source>
        <dbReference type="Proteomes" id="UP000188235"/>
    </source>
</evidence>
<organism evidence="3 4">
    <name type="scientific">Tessaracoccus flavescens</name>
    <dbReference type="NCBI Taxonomy" id="399497"/>
    <lineage>
        <taxon>Bacteria</taxon>
        <taxon>Bacillati</taxon>
        <taxon>Actinomycetota</taxon>
        <taxon>Actinomycetes</taxon>
        <taxon>Propionibacteriales</taxon>
        <taxon>Propionibacteriaceae</taxon>
        <taxon>Tessaracoccus</taxon>
    </lineage>
</organism>
<keyword evidence="4" id="KW-1185">Reference proteome</keyword>
<dbReference type="Gene3D" id="3.30.465.10">
    <property type="match status" value="1"/>
</dbReference>
<dbReference type="EMBL" id="CP019607">
    <property type="protein sequence ID" value="AQP49526.1"/>
    <property type="molecule type" value="Genomic_DNA"/>
</dbReference>
<proteinExistence type="predicted"/>
<evidence type="ECO:0000256" key="1">
    <source>
        <dbReference type="ARBA" id="ARBA00023002"/>
    </source>
</evidence>
<reference evidence="3 4" key="1">
    <citation type="journal article" date="2008" name="Int. J. Syst. Evol. Microbiol.">
        <title>Tessaracoccus flavescens sp. nov., isolated from marine sediment.</title>
        <authorList>
            <person name="Lee D.W."/>
            <person name="Lee S.D."/>
        </authorList>
    </citation>
    <scope>NUCLEOTIDE SEQUENCE [LARGE SCALE GENOMIC DNA]</scope>
    <source>
        <strain evidence="3 4">SST-39T</strain>
    </source>
</reference>
<dbReference type="InterPro" id="IPR016169">
    <property type="entry name" value="FAD-bd_PCMH_sub2"/>
</dbReference>
<dbReference type="Proteomes" id="UP000188235">
    <property type="component" value="Chromosome"/>
</dbReference>
<dbReference type="RefSeq" id="WP_202970240.1">
    <property type="nucleotide sequence ID" value="NZ_CP019607.1"/>
</dbReference>
<evidence type="ECO:0000313" key="3">
    <source>
        <dbReference type="EMBL" id="AQP49526.1"/>
    </source>
</evidence>
<dbReference type="Gene3D" id="1.10.45.10">
    <property type="entry name" value="Vanillyl-alcohol Oxidase, Chain A, domain 4"/>
    <property type="match status" value="1"/>
</dbReference>
<dbReference type="GO" id="GO:0016020">
    <property type="term" value="C:membrane"/>
    <property type="evidence" value="ECO:0007669"/>
    <property type="project" value="InterPro"/>
</dbReference>
<dbReference type="InterPro" id="IPR007173">
    <property type="entry name" value="ALO_C"/>
</dbReference>